<evidence type="ECO:0000313" key="3">
    <source>
        <dbReference type="EMBL" id="PZP33301.1"/>
    </source>
</evidence>
<feature type="region of interest" description="Disordered" evidence="2">
    <location>
        <begin position="75"/>
        <end position="99"/>
    </location>
</feature>
<protein>
    <submittedName>
        <fullName evidence="3">Uncharacterized protein</fullName>
    </submittedName>
</protein>
<keyword evidence="1" id="KW-0175">Coiled coil</keyword>
<proteinExistence type="predicted"/>
<comment type="caution">
    <text evidence="3">The sequence shown here is derived from an EMBL/GenBank/DDBJ whole genome shotgun (WGS) entry which is preliminary data.</text>
</comment>
<name>A0A2W5DNE6_9BURK</name>
<feature type="coiled-coil region" evidence="1">
    <location>
        <begin position="142"/>
        <end position="169"/>
    </location>
</feature>
<evidence type="ECO:0000256" key="1">
    <source>
        <dbReference type="SAM" id="Coils"/>
    </source>
</evidence>
<gene>
    <name evidence="3" type="ORF">DI603_07965</name>
</gene>
<sequence length="183" mass="20568">MNTRSVVIFSGQRFEVPQCIQRIDHLSTHGWQLRYGGTKLFSDHSQDGSGARRALALATKELLKRIATLPAPSRLRRTPSRKKQSDLPSGISGPIVRQRAGSRVRDCSFAVTLPRFGDTPLARSVYIGTENTYTPERYQEALERAIKLREKAETTYQRAATKARREEAKLLKVAMADLLGSKR</sequence>
<evidence type="ECO:0000256" key="2">
    <source>
        <dbReference type="SAM" id="MobiDB-lite"/>
    </source>
</evidence>
<dbReference type="EMBL" id="QFOD01000006">
    <property type="protein sequence ID" value="PZP33301.1"/>
    <property type="molecule type" value="Genomic_DNA"/>
</dbReference>
<reference evidence="3 4" key="1">
    <citation type="submission" date="2017-08" db="EMBL/GenBank/DDBJ databases">
        <title>Infants hospitalized years apart are colonized by the same room-sourced microbial strains.</title>
        <authorList>
            <person name="Brooks B."/>
            <person name="Olm M.R."/>
            <person name="Firek B.A."/>
            <person name="Baker R."/>
            <person name="Thomas B.C."/>
            <person name="Morowitz M.J."/>
            <person name="Banfield J.F."/>
        </authorList>
    </citation>
    <scope>NUCLEOTIDE SEQUENCE [LARGE SCALE GENOMIC DNA]</scope>
    <source>
        <strain evidence="3">S2_012_000_R2_81</strain>
    </source>
</reference>
<dbReference type="AlphaFoldDB" id="A0A2W5DNE6"/>
<dbReference type="Proteomes" id="UP000249633">
    <property type="component" value="Unassembled WGS sequence"/>
</dbReference>
<organism evidence="3 4">
    <name type="scientific">Roseateles depolymerans</name>
    <dbReference type="NCBI Taxonomy" id="76731"/>
    <lineage>
        <taxon>Bacteria</taxon>
        <taxon>Pseudomonadati</taxon>
        <taxon>Pseudomonadota</taxon>
        <taxon>Betaproteobacteria</taxon>
        <taxon>Burkholderiales</taxon>
        <taxon>Sphaerotilaceae</taxon>
        <taxon>Roseateles</taxon>
    </lineage>
</organism>
<evidence type="ECO:0000313" key="4">
    <source>
        <dbReference type="Proteomes" id="UP000249633"/>
    </source>
</evidence>
<accession>A0A2W5DNE6</accession>